<protein>
    <recommendedName>
        <fullName evidence="4">DUF3679 domain-containing protein</fullName>
    </recommendedName>
</protein>
<feature type="region of interest" description="Disordered" evidence="1">
    <location>
        <begin position="32"/>
        <end position="66"/>
    </location>
</feature>
<comment type="caution">
    <text evidence="2">The sequence shown here is derived from an EMBL/GenBank/DDBJ whole genome shotgun (WGS) entry which is preliminary data.</text>
</comment>
<gene>
    <name evidence="2" type="ORF">PAHA3_3212</name>
</gene>
<evidence type="ECO:0008006" key="4">
    <source>
        <dbReference type="Google" id="ProtNLM"/>
    </source>
</evidence>
<dbReference type="InterPro" id="IPR020534">
    <property type="entry name" value="Uncharacterised_YqxA"/>
</dbReference>
<reference evidence="2 3" key="1">
    <citation type="journal article" date="2016" name="Genome Announc.">
        <title>Draft Genome Sequence of Paenibacillus amylolyticus Heshi-A3, Isolated from Fermented Rice Bran in a Japanese Fermented Seafood Dish.</title>
        <authorList>
            <person name="Akuzawa S."/>
            <person name="Nagaoka J."/>
            <person name="Kanekatsu M."/>
            <person name="Kubota E."/>
            <person name="Ohtake R."/>
            <person name="Suzuki T."/>
            <person name="Kanesaki Y."/>
        </authorList>
    </citation>
    <scope>NUCLEOTIDE SEQUENCE [LARGE SCALE GENOMIC DNA]</scope>
    <source>
        <strain evidence="2 3">Heshi-A3</strain>
    </source>
</reference>
<dbReference type="Proteomes" id="UP000069697">
    <property type="component" value="Unassembled WGS sequence"/>
</dbReference>
<evidence type="ECO:0000313" key="3">
    <source>
        <dbReference type="Proteomes" id="UP000069697"/>
    </source>
</evidence>
<dbReference type="Pfam" id="PF12438">
    <property type="entry name" value="DUF3679"/>
    <property type="match status" value="1"/>
</dbReference>
<feature type="compositionally biased region" description="Polar residues" evidence="1">
    <location>
        <begin position="36"/>
        <end position="55"/>
    </location>
</feature>
<organism evidence="2 3">
    <name type="scientific">Paenibacillus amylolyticus</name>
    <dbReference type="NCBI Taxonomy" id="1451"/>
    <lineage>
        <taxon>Bacteria</taxon>
        <taxon>Bacillati</taxon>
        <taxon>Bacillota</taxon>
        <taxon>Bacilli</taxon>
        <taxon>Bacillales</taxon>
        <taxon>Paenibacillaceae</taxon>
        <taxon>Paenibacillus</taxon>
    </lineage>
</organism>
<dbReference type="AlphaFoldDB" id="A0A117I221"/>
<sequence length="119" mass="12435">MSRFGKRLLSIAVLMLLGVLFGMQLAGSNFHMGNPSDGTSTAVTTEPTSPVTESVPTAPVQKEVKEPTFVPVQSPSQVLGADQSKAPVDVLADKTAGLLQNLSHSGIKWVVSLFSGVAE</sequence>
<proteinExistence type="predicted"/>
<accession>A0A117I221</accession>
<reference evidence="3" key="2">
    <citation type="submission" date="2016-01" db="EMBL/GenBank/DDBJ databases">
        <title>Draft Genome Sequence of Paenibacillus amylolyticus Heshi-A3 that Was Isolated from Fermented Rice Bran with Aging Salted Mackerel, Which Was Named Heshiko as Traditional Fermented Seafood in Japan.</title>
        <authorList>
            <person name="Akuzawa S."/>
            <person name="Nakagawa J."/>
            <person name="Kanekatsu T."/>
            <person name="Kubota E."/>
            <person name="Ohtake R."/>
            <person name="Suzuki T."/>
            <person name="Kanesaki Y."/>
        </authorList>
    </citation>
    <scope>NUCLEOTIDE SEQUENCE [LARGE SCALE GENOMIC DNA]</scope>
    <source>
        <strain evidence="3">Heshi-A3</strain>
    </source>
</reference>
<name>A0A117I221_PAEAM</name>
<dbReference type="RefSeq" id="WP_062835526.1">
    <property type="nucleotide sequence ID" value="NZ_BCNV01000001.1"/>
</dbReference>
<evidence type="ECO:0000256" key="1">
    <source>
        <dbReference type="SAM" id="MobiDB-lite"/>
    </source>
</evidence>
<dbReference type="EMBL" id="BCNV01000001">
    <property type="protein sequence ID" value="GAS83134.1"/>
    <property type="molecule type" value="Genomic_DNA"/>
</dbReference>
<evidence type="ECO:0000313" key="2">
    <source>
        <dbReference type="EMBL" id="GAS83134.1"/>
    </source>
</evidence>